<comment type="similarity">
    <text evidence="2">Belongs to the glycosyltransferase 92 family.</text>
</comment>
<evidence type="ECO:0000256" key="4">
    <source>
        <dbReference type="ARBA" id="ARBA00022679"/>
    </source>
</evidence>
<gene>
    <name evidence="8" type="ORF">CYCCA115_LOCUS10582</name>
</gene>
<comment type="caution">
    <text evidence="8">The sequence shown here is derived from an EMBL/GenBank/DDBJ whole genome shotgun (WGS) entry which is preliminary data.</text>
</comment>
<dbReference type="AlphaFoldDB" id="A0AAD2FLA4"/>
<dbReference type="InterPro" id="IPR008166">
    <property type="entry name" value="Glyco_transf_92"/>
</dbReference>
<evidence type="ECO:0000256" key="2">
    <source>
        <dbReference type="ARBA" id="ARBA00007647"/>
    </source>
</evidence>
<evidence type="ECO:0000256" key="6">
    <source>
        <dbReference type="ARBA" id="ARBA00022989"/>
    </source>
</evidence>
<evidence type="ECO:0000256" key="7">
    <source>
        <dbReference type="ARBA" id="ARBA00023136"/>
    </source>
</evidence>
<proteinExistence type="inferred from homology"/>
<evidence type="ECO:0000313" key="9">
    <source>
        <dbReference type="Proteomes" id="UP001295423"/>
    </source>
</evidence>
<dbReference type="Pfam" id="PF01697">
    <property type="entry name" value="Glyco_transf_92"/>
    <property type="match status" value="1"/>
</dbReference>
<keyword evidence="7" id="KW-0472">Membrane</keyword>
<dbReference type="GO" id="GO:0016020">
    <property type="term" value="C:membrane"/>
    <property type="evidence" value="ECO:0007669"/>
    <property type="project" value="UniProtKB-SubCell"/>
</dbReference>
<name>A0AAD2FLA4_9STRA</name>
<evidence type="ECO:0000256" key="1">
    <source>
        <dbReference type="ARBA" id="ARBA00004167"/>
    </source>
</evidence>
<keyword evidence="3" id="KW-0328">Glycosyltransferase</keyword>
<keyword evidence="4" id="KW-0808">Transferase</keyword>
<keyword evidence="9" id="KW-1185">Reference proteome</keyword>
<keyword evidence="5" id="KW-0812">Transmembrane</keyword>
<protein>
    <recommendedName>
        <fullName evidence="10">Glycosyltransferase family 92 protein</fullName>
    </recommendedName>
</protein>
<dbReference type="EMBL" id="CAKOGP040001669">
    <property type="protein sequence ID" value="CAJ1946439.1"/>
    <property type="molecule type" value="Genomic_DNA"/>
</dbReference>
<evidence type="ECO:0000313" key="8">
    <source>
        <dbReference type="EMBL" id="CAJ1946439.1"/>
    </source>
</evidence>
<keyword evidence="6" id="KW-1133">Transmembrane helix</keyword>
<evidence type="ECO:0000256" key="3">
    <source>
        <dbReference type="ARBA" id="ARBA00022676"/>
    </source>
</evidence>
<evidence type="ECO:0008006" key="10">
    <source>
        <dbReference type="Google" id="ProtNLM"/>
    </source>
</evidence>
<comment type="subcellular location">
    <subcellularLocation>
        <location evidence="1">Membrane</location>
        <topology evidence="1">Single-pass membrane protein</topology>
    </subcellularLocation>
</comment>
<reference evidence="8" key="1">
    <citation type="submission" date="2023-08" db="EMBL/GenBank/DDBJ databases">
        <authorList>
            <person name="Audoor S."/>
            <person name="Bilcke G."/>
        </authorList>
    </citation>
    <scope>NUCLEOTIDE SEQUENCE</scope>
</reference>
<dbReference type="GO" id="GO:0005737">
    <property type="term" value="C:cytoplasm"/>
    <property type="evidence" value="ECO:0007669"/>
    <property type="project" value="TreeGrafter"/>
</dbReference>
<dbReference type="PANTHER" id="PTHR21461">
    <property type="entry name" value="GLYCOSYLTRANSFERASE FAMILY 92 PROTEIN"/>
    <property type="match status" value="1"/>
</dbReference>
<organism evidence="8 9">
    <name type="scientific">Cylindrotheca closterium</name>
    <dbReference type="NCBI Taxonomy" id="2856"/>
    <lineage>
        <taxon>Eukaryota</taxon>
        <taxon>Sar</taxon>
        <taxon>Stramenopiles</taxon>
        <taxon>Ochrophyta</taxon>
        <taxon>Bacillariophyta</taxon>
        <taxon>Bacillariophyceae</taxon>
        <taxon>Bacillariophycidae</taxon>
        <taxon>Bacillariales</taxon>
        <taxon>Bacillariaceae</taxon>
        <taxon>Cylindrotheca</taxon>
    </lineage>
</organism>
<dbReference type="PANTHER" id="PTHR21461:SF69">
    <property type="entry name" value="GLYCOSYLTRANSFERASE FAMILY 92 PROTEIN"/>
    <property type="match status" value="1"/>
</dbReference>
<dbReference type="Proteomes" id="UP001295423">
    <property type="component" value="Unassembled WGS sequence"/>
</dbReference>
<accession>A0AAD2FLA4</accession>
<evidence type="ECO:0000256" key="5">
    <source>
        <dbReference type="ARBA" id="ARBA00022692"/>
    </source>
</evidence>
<sequence>MQTVPIKRLDPDDELLKGLEPKDRQHRYRLASLEDADPDTLETRFICHFHHVSSSGERLFLGETFSAFPYNYEDVNYRKGPRLKPMLTRPENQEDFNGAHNDQVWNSVLQFRCPIPEKIQSMVRDGEVQSLVMDLVPIRTPPRETREGYSPYRKDPAFDPSSQWGQSHLLPKVQDSGRWANIPIGCRSPVDRSNAGSLTQEKAVTLKEKKDYLVGCLWASAAFTTRGPNAALDTSTAMRLLEWLAFHLYIAKLDHVYIYDNTEAHTDKVSLQPIIDLFPPDRITRIPWKHRVCNNNFKGGERSSQYTAEASCRLRYGPSTEWMIFFDTDEYLIPQGNWTDLQDWLRTSTKTGAISKETKILSFFQTRPFPRLDFMEPYYNRDGGCGESVDSANCLAKRESATFLETYDCETTPLPKPQFGWRAQKQIYQPEYVLNHFVHYTMVTQRVNEHPDERVPAFLQRAPYERRVNELTEAFMLHAKTKPPGQTRGWKRLCNALGKQTCPVGIPWPLNVTPNQGPVLNEDGYSFNCFQHSKIQNEVAPRLREILKPLQAQYKENL</sequence>
<dbReference type="GO" id="GO:0016757">
    <property type="term" value="F:glycosyltransferase activity"/>
    <property type="evidence" value="ECO:0007669"/>
    <property type="project" value="UniProtKB-KW"/>
</dbReference>